<evidence type="ECO:0000313" key="2">
    <source>
        <dbReference type="EMBL" id="MBM7125430.1"/>
    </source>
</evidence>
<reference evidence="2" key="1">
    <citation type="submission" date="2020-10" db="EMBL/GenBank/DDBJ databases">
        <title>Phylogeny of dyella-like bacteria.</title>
        <authorList>
            <person name="Fu J."/>
        </authorList>
    </citation>
    <scope>NUCLEOTIDE SEQUENCE</scope>
    <source>
        <strain evidence="2">DHOC52</strain>
    </source>
</reference>
<protein>
    <submittedName>
        <fullName evidence="2">Uncharacterized protein</fullName>
    </submittedName>
</protein>
<keyword evidence="1" id="KW-0472">Membrane</keyword>
<gene>
    <name evidence="2" type="ORF">ISP19_08565</name>
</gene>
<evidence type="ECO:0000256" key="1">
    <source>
        <dbReference type="SAM" id="Phobius"/>
    </source>
</evidence>
<name>A0ABS2K2H0_9GAMM</name>
<feature type="transmembrane region" description="Helical" evidence="1">
    <location>
        <begin position="20"/>
        <end position="42"/>
    </location>
</feature>
<organism evidence="2 3">
    <name type="scientific">Dyella flava</name>
    <dbReference type="NCBI Taxonomy" id="1920170"/>
    <lineage>
        <taxon>Bacteria</taxon>
        <taxon>Pseudomonadati</taxon>
        <taxon>Pseudomonadota</taxon>
        <taxon>Gammaproteobacteria</taxon>
        <taxon>Lysobacterales</taxon>
        <taxon>Rhodanobacteraceae</taxon>
        <taxon>Dyella</taxon>
    </lineage>
</organism>
<proteinExistence type="predicted"/>
<dbReference type="RefSeq" id="WP_204680955.1">
    <property type="nucleotide sequence ID" value="NZ_BSNR01000015.1"/>
</dbReference>
<keyword evidence="1" id="KW-0812">Transmembrane</keyword>
<dbReference type="Proteomes" id="UP001430149">
    <property type="component" value="Unassembled WGS sequence"/>
</dbReference>
<dbReference type="EMBL" id="JADIKE010000034">
    <property type="protein sequence ID" value="MBM7125430.1"/>
    <property type="molecule type" value="Genomic_DNA"/>
</dbReference>
<feature type="transmembrane region" description="Helical" evidence="1">
    <location>
        <begin position="91"/>
        <end position="110"/>
    </location>
</feature>
<comment type="caution">
    <text evidence="2">The sequence shown here is derived from an EMBL/GenBank/DDBJ whole genome shotgun (WGS) entry which is preliminary data.</text>
</comment>
<feature type="transmembrane region" description="Helical" evidence="1">
    <location>
        <begin position="54"/>
        <end position="71"/>
    </location>
</feature>
<keyword evidence="1" id="KW-1133">Transmembrane helix</keyword>
<accession>A0ABS2K2H0</accession>
<keyword evidence="3" id="KW-1185">Reference proteome</keyword>
<evidence type="ECO:0000313" key="3">
    <source>
        <dbReference type="Proteomes" id="UP001430149"/>
    </source>
</evidence>
<sequence>MNNTAETQRQLLDHDICVHIFTASAAMVGVCLTVIGIIKMVISLRHRDMLGEDLLAINAMAYLVACLMSYWALRTRSLGRNHRLERVADVLFLAALTLTAVNAAFITWAVSSVH</sequence>